<sequence length="305" mass="32976">MEPTDDEYDDDPTLAPTSMTTMSCAMDNAKHMYTLLASLLLGRKKDQLVRVDIDASGLYFTAHSKGKSLQIKTSMSSDLFETFQYLEAEATSFRICVNHVLDGLGVFGASAMASTAVTCSYSAQEGVFSMVLTDDGVLAECSIKTMVDDEHNDCSLGVFERSFESAKVLGHMILASNALHDACSEFHELPHGAAVELVLHPTSFSSTGTSQADDAMCFRMQANTPTSSCEMELHKDSTAIVQVQVEATIAASFQWTLLQAGLQVLPVASESFLRLNAQGFCSIQHMLLLGSHRAFVDVLLCPDAA</sequence>
<dbReference type="GO" id="GO:0006281">
    <property type="term" value="P:DNA repair"/>
    <property type="evidence" value="ECO:0007669"/>
    <property type="project" value="UniProtKB-KW"/>
</dbReference>
<dbReference type="PANTHER" id="PTHR10870:SF0">
    <property type="entry name" value="CELL CYCLE CHECKPOINT PROTEIN RAD1"/>
    <property type="match status" value="1"/>
</dbReference>
<dbReference type="GeneID" id="19955799"/>
<dbReference type="Gene3D" id="3.70.10.10">
    <property type="match status" value="1"/>
</dbReference>
<dbReference type="VEuPathDB" id="FungiDB:SDRG_15072"/>
<evidence type="ECO:0000256" key="2">
    <source>
        <dbReference type="ARBA" id="ARBA00010991"/>
    </source>
</evidence>
<protein>
    <recommendedName>
        <fullName evidence="8">Cell cycle checkpoint protein RAD1</fullName>
    </recommendedName>
</protein>
<dbReference type="InterPro" id="IPR003021">
    <property type="entry name" value="Rad1_Rec1_Rad17"/>
</dbReference>
<dbReference type="OrthoDB" id="337581at2759"/>
<dbReference type="PRINTS" id="PR01245">
    <property type="entry name" value="RAD1REC1"/>
</dbReference>
<dbReference type="Proteomes" id="UP000030762">
    <property type="component" value="Unassembled WGS sequence"/>
</dbReference>
<evidence type="ECO:0000256" key="1">
    <source>
        <dbReference type="ARBA" id="ARBA00004123"/>
    </source>
</evidence>
<dbReference type="eggNOG" id="KOG3194">
    <property type="taxonomic scope" value="Eukaryota"/>
</dbReference>
<evidence type="ECO:0008006" key="8">
    <source>
        <dbReference type="Google" id="ProtNLM"/>
    </source>
</evidence>
<dbReference type="OMA" id="WSQAYKF"/>
<dbReference type="InParanoid" id="T0RBX6"/>
<keyword evidence="5" id="KW-0539">Nucleus</keyword>
<dbReference type="RefSeq" id="XP_008619456.1">
    <property type="nucleotide sequence ID" value="XM_008621234.1"/>
</dbReference>
<organism evidence="6 7">
    <name type="scientific">Saprolegnia diclina (strain VS20)</name>
    <dbReference type="NCBI Taxonomy" id="1156394"/>
    <lineage>
        <taxon>Eukaryota</taxon>
        <taxon>Sar</taxon>
        <taxon>Stramenopiles</taxon>
        <taxon>Oomycota</taxon>
        <taxon>Saprolegniomycetes</taxon>
        <taxon>Saprolegniales</taxon>
        <taxon>Saprolegniaceae</taxon>
        <taxon>Saprolegnia</taxon>
    </lineage>
</organism>
<evidence type="ECO:0000313" key="7">
    <source>
        <dbReference type="Proteomes" id="UP000030762"/>
    </source>
</evidence>
<dbReference type="PANTHER" id="PTHR10870">
    <property type="entry name" value="CELL CYCLE CHECKPOINT PROTEIN RAD1"/>
    <property type="match status" value="1"/>
</dbReference>
<dbReference type="STRING" id="1156394.T0RBX6"/>
<keyword evidence="3" id="KW-0227">DNA damage</keyword>
<dbReference type="GO" id="GO:0030896">
    <property type="term" value="C:checkpoint clamp complex"/>
    <property type="evidence" value="ECO:0007669"/>
    <property type="project" value="TreeGrafter"/>
</dbReference>
<keyword evidence="4" id="KW-0234">DNA repair</keyword>
<comment type="similarity">
    <text evidence="2">Belongs to the rad1 family.</text>
</comment>
<evidence type="ECO:0000256" key="5">
    <source>
        <dbReference type="ARBA" id="ARBA00023242"/>
    </source>
</evidence>
<evidence type="ECO:0000313" key="6">
    <source>
        <dbReference type="EMBL" id="EQC27062.1"/>
    </source>
</evidence>
<accession>T0RBX6</accession>
<name>T0RBX6_SAPDV</name>
<dbReference type="AlphaFoldDB" id="T0RBX6"/>
<comment type="subcellular location">
    <subcellularLocation>
        <location evidence="1">Nucleus</location>
    </subcellularLocation>
</comment>
<evidence type="ECO:0000256" key="3">
    <source>
        <dbReference type="ARBA" id="ARBA00022763"/>
    </source>
</evidence>
<dbReference type="EMBL" id="JH767215">
    <property type="protein sequence ID" value="EQC27062.1"/>
    <property type="molecule type" value="Genomic_DNA"/>
</dbReference>
<dbReference type="GO" id="GO:0000077">
    <property type="term" value="P:DNA damage checkpoint signaling"/>
    <property type="evidence" value="ECO:0007669"/>
    <property type="project" value="InterPro"/>
</dbReference>
<keyword evidence="7" id="KW-1185">Reference proteome</keyword>
<dbReference type="Pfam" id="PF02144">
    <property type="entry name" value="Rad1"/>
    <property type="match status" value="1"/>
</dbReference>
<reference evidence="6 7" key="1">
    <citation type="submission" date="2012-04" db="EMBL/GenBank/DDBJ databases">
        <title>The Genome Sequence of Saprolegnia declina VS20.</title>
        <authorList>
            <consortium name="The Broad Institute Genome Sequencing Platform"/>
            <person name="Russ C."/>
            <person name="Nusbaum C."/>
            <person name="Tyler B."/>
            <person name="van West P."/>
            <person name="Dieguez-Uribeondo J."/>
            <person name="de Bruijn I."/>
            <person name="Tripathy S."/>
            <person name="Jiang R."/>
            <person name="Young S.K."/>
            <person name="Zeng Q."/>
            <person name="Gargeya S."/>
            <person name="Fitzgerald M."/>
            <person name="Haas B."/>
            <person name="Abouelleil A."/>
            <person name="Alvarado L."/>
            <person name="Arachchi H.M."/>
            <person name="Berlin A."/>
            <person name="Chapman S.B."/>
            <person name="Goldberg J."/>
            <person name="Griggs A."/>
            <person name="Gujja S."/>
            <person name="Hansen M."/>
            <person name="Howarth C."/>
            <person name="Imamovic A."/>
            <person name="Larimer J."/>
            <person name="McCowen C."/>
            <person name="Montmayeur A."/>
            <person name="Murphy C."/>
            <person name="Neiman D."/>
            <person name="Pearson M."/>
            <person name="Priest M."/>
            <person name="Roberts A."/>
            <person name="Saif S."/>
            <person name="Shea T."/>
            <person name="Sisk P."/>
            <person name="Sykes S."/>
            <person name="Wortman J."/>
            <person name="Nusbaum C."/>
            <person name="Birren B."/>
        </authorList>
    </citation>
    <scope>NUCLEOTIDE SEQUENCE [LARGE SCALE GENOMIC DNA]</scope>
    <source>
        <strain evidence="6 7">VS20</strain>
    </source>
</reference>
<proteinExistence type="inferred from homology"/>
<gene>
    <name evidence="6" type="ORF">SDRG_15072</name>
</gene>
<evidence type="ECO:0000256" key="4">
    <source>
        <dbReference type="ARBA" id="ARBA00023204"/>
    </source>
</evidence>